<reference evidence="2" key="1">
    <citation type="journal article" date="2015" name="Nature">
        <title>Complex archaea that bridge the gap between prokaryotes and eukaryotes.</title>
        <authorList>
            <person name="Spang A."/>
            <person name="Saw J.H."/>
            <person name="Jorgensen S.L."/>
            <person name="Zaremba-Niedzwiedzka K."/>
            <person name="Martijn J."/>
            <person name="Lind A.E."/>
            <person name="van Eijk R."/>
            <person name="Schleper C."/>
            <person name="Guy L."/>
            <person name="Ettema T.J."/>
        </authorList>
    </citation>
    <scope>NUCLEOTIDE SEQUENCE</scope>
</reference>
<comment type="caution">
    <text evidence="2">The sequence shown here is derived from an EMBL/GenBank/DDBJ whole genome shotgun (WGS) entry which is preliminary data.</text>
</comment>
<evidence type="ECO:0000256" key="1">
    <source>
        <dbReference type="SAM" id="Phobius"/>
    </source>
</evidence>
<protein>
    <submittedName>
        <fullName evidence="2">Uncharacterized protein</fullName>
    </submittedName>
</protein>
<feature type="transmembrane region" description="Helical" evidence="1">
    <location>
        <begin position="54"/>
        <end position="75"/>
    </location>
</feature>
<sequence length="80" mass="8814">MSDYFWRSAMLEKATGTSGNALQDGITRASWVAAVQGVMAFSVVRWDWLTTEELAILTIPITFVAVAAFGIYDALRQRIG</sequence>
<name>A0A0F8ZAJ3_9ZZZZ</name>
<organism evidence="2">
    <name type="scientific">marine sediment metagenome</name>
    <dbReference type="NCBI Taxonomy" id="412755"/>
    <lineage>
        <taxon>unclassified sequences</taxon>
        <taxon>metagenomes</taxon>
        <taxon>ecological metagenomes</taxon>
    </lineage>
</organism>
<proteinExistence type="predicted"/>
<dbReference type="AlphaFoldDB" id="A0A0F8ZAJ3"/>
<dbReference type="EMBL" id="LAZR01052452">
    <property type="protein sequence ID" value="KKK82925.1"/>
    <property type="molecule type" value="Genomic_DNA"/>
</dbReference>
<gene>
    <name evidence="2" type="ORF">LCGC14_2798540</name>
</gene>
<keyword evidence="1" id="KW-0812">Transmembrane</keyword>
<keyword evidence="1" id="KW-0472">Membrane</keyword>
<keyword evidence="1" id="KW-1133">Transmembrane helix</keyword>
<evidence type="ECO:0000313" key="2">
    <source>
        <dbReference type="EMBL" id="KKK82925.1"/>
    </source>
</evidence>
<accession>A0A0F8ZAJ3</accession>